<feature type="transmembrane region" description="Helical" evidence="2">
    <location>
        <begin position="198"/>
        <end position="217"/>
    </location>
</feature>
<dbReference type="Proteomes" id="UP001515100">
    <property type="component" value="Unassembled WGS sequence"/>
</dbReference>
<dbReference type="RefSeq" id="WP_129183853.1">
    <property type="nucleotide sequence ID" value="NZ_JAGIOG010000001.1"/>
</dbReference>
<protein>
    <submittedName>
        <fullName evidence="3">Uncharacterized protein</fullName>
    </submittedName>
</protein>
<feature type="transmembrane region" description="Helical" evidence="2">
    <location>
        <begin position="127"/>
        <end position="148"/>
    </location>
</feature>
<keyword evidence="2" id="KW-0812">Transmembrane</keyword>
<dbReference type="EMBL" id="SDPP02000003">
    <property type="protein sequence ID" value="KAA1376124.1"/>
    <property type="molecule type" value="Genomic_DNA"/>
</dbReference>
<proteinExistence type="predicted"/>
<evidence type="ECO:0000256" key="1">
    <source>
        <dbReference type="SAM" id="Coils"/>
    </source>
</evidence>
<gene>
    <name evidence="3" type="ORF">ESP62_011815</name>
</gene>
<feature type="transmembrane region" description="Helical" evidence="2">
    <location>
        <begin position="160"/>
        <end position="178"/>
    </location>
</feature>
<feature type="coiled-coil region" evidence="1">
    <location>
        <begin position="36"/>
        <end position="70"/>
    </location>
</feature>
<keyword evidence="2" id="KW-1133">Transmembrane helix</keyword>
<accession>A0A641AMH0</accession>
<evidence type="ECO:0000313" key="4">
    <source>
        <dbReference type="Proteomes" id="UP001515100"/>
    </source>
</evidence>
<evidence type="ECO:0000256" key="2">
    <source>
        <dbReference type="SAM" id="Phobius"/>
    </source>
</evidence>
<keyword evidence="1" id="KW-0175">Coiled coil</keyword>
<feature type="transmembrane region" description="Helical" evidence="2">
    <location>
        <begin position="6"/>
        <end position="28"/>
    </location>
</feature>
<reference evidence="3" key="1">
    <citation type="submission" date="2019-09" db="EMBL/GenBank/DDBJ databases">
        <authorList>
            <person name="Li J."/>
        </authorList>
    </citation>
    <scope>NUCLEOTIDE SEQUENCE [LARGE SCALE GENOMIC DNA]</scope>
    <source>
        <strain evidence="3">NRBC 14897</strain>
    </source>
</reference>
<name>A0A641AMH0_9ACTN</name>
<comment type="caution">
    <text evidence="3">The sequence shown here is derived from an EMBL/GenBank/DDBJ whole genome shotgun (WGS) entry which is preliminary data.</text>
</comment>
<keyword evidence="4" id="KW-1185">Reference proteome</keyword>
<dbReference type="AlphaFoldDB" id="A0A641AMH0"/>
<evidence type="ECO:0000313" key="3">
    <source>
        <dbReference type="EMBL" id="KAA1376124.1"/>
    </source>
</evidence>
<organism evidence="3 4">
    <name type="scientific">Aeromicrobium fastidiosum</name>
    <dbReference type="NCBI Taxonomy" id="52699"/>
    <lineage>
        <taxon>Bacteria</taxon>
        <taxon>Bacillati</taxon>
        <taxon>Actinomycetota</taxon>
        <taxon>Actinomycetes</taxon>
        <taxon>Propionibacteriales</taxon>
        <taxon>Nocardioidaceae</taxon>
        <taxon>Aeromicrobium</taxon>
    </lineage>
</organism>
<sequence length="218" mass="23607">MSVPVAFYEAAAQVIPVLLLTEGVRAGLLLRDIRDVRRIEDENDAANNALTELEEELAELESQKAEMVLEAAVSSIPDSQRDHLKRILEKSDAVIAKAKKTREARDKDDARARRIANQARALETSTVALIGLTVLAEVLGIAVAMSVIASPSLRGDGTFLLVYAAICFGVAGVMQQLFHPLTIDKPKGRAQKAVNFALRWSPFLPQAVLVAGGVWVVN</sequence>
<keyword evidence="2" id="KW-0472">Membrane</keyword>